<proteinExistence type="predicted"/>
<evidence type="ECO:0000313" key="1">
    <source>
        <dbReference type="EMBL" id="CAH2003506.1"/>
    </source>
</evidence>
<evidence type="ECO:0000313" key="2">
    <source>
        <dbReference type="Proteomes" id="UP001152888"/>
    </source>
</evidence>
<gene>
    <name evidence="1" type="ORF">ACAOBT_LOCUS27452</name>
</gene>
<reference evidence="1" key="1">
    <citation type="submission" date="2022-03" db="EMBL/GenBank/DDBJ databases">
        <authorList>
            <person name="Sayadi A."/>
        </authorList>
    </citation>
    <scope>NUCLEOTIDE SEQUENCE</scope>
</reference>
<organism evidence="1 2">
    <name type="scientific">Acanthoscelides obtectus</name>
    <name type="common">Bean weevil</name>
    <name type="synonym">Bruchus obtectus</name>
    <dbReference type="NCBI Taxonomy" id="200917"/>
    <lineage>
        <taxon>Eukaryota</taxon>
        <taxon>Metazoa</taxon>
        <taxon>Ecdysozoa</taxon>
        <taxon>Arthropoda</taxon>
        <taxon>Hexapoda</taxon>
        <taxon>Insecta</taxon>
        <taxon>Pterygota</taxon>
        <taxon>Neoptera</taxon>
        <taxon>Endopterygota</taxon>
        <taxon>Coleoptera</taxon>
        <taxon>Polyphaga</taxon>
        <taxon>Cucujiformia</taxon>
        <taxon>Chrysomeloidea</taxon>
        <taxon>Chrysomelidae</taxon>
        <taxon>Bruchinae</taxon>
        <taxon>Bruchini</taxon>
        <taxon>Acanthoscelides</taxon>
    </lineage>
</organism>
<accession>A0A9P0LXD4</accession>
<dbReference type="EMBL" id="CAKOFQ010007544">
    <property type="protein sequence ID" value="CAH2003506.1"/>
    <property type="molecule type" value="Genomic_DNA"/>
</dbReference>
<sequence length="165" mass="18501">MNSNTSSTCNWNIRKQLWTICTTSKNRKSTIRWRGWTTSSSPRRCSWMNSTPLKMPRWLPTLPTQLSCAIMNTHTAMDTVTPHCTATDTLMRPCTAMDTLTPQCTDMNILTLDCTAMVALTLHCTAMDILTPPLLDGDHTLPQILSIHGPFIMNVLSVTTIFINL</sequence>
<comment type="caution">
    <text evidence="1">The sequence shown here is derived from an EMBL/GenBank/DDBJ whole genome shotgun (WGS) entry which is preliminary data.</text>
</comment>
<name>A0A9P0LXD4_ACAOB</name>
<dbReference type="AlphaFoldDB" id="A0A9P0LXD4"/>
<protein>
    <submittedName>
        <fullName evidence="1">Uncharacterized protein</fullName>
    </submittedName>
</protein>
<dbReference type="Proteomes" id="UP001152888">
    <property type="component" value="Unassembled WGS sequence"/>
</dbReference>
<keyword evidence="2" id="KW-1185">Reference proteome</keyword>